<keyword evidence="1" id="KW-0812">Transmembrane</keyword>
<evidence type="ECO:0000256" key="1">
    <source>
        <dbReference type="SAM" id="Phobius"/>
    </source>
</evidence>
<evidence type="ECO:0000313" key="3">
    <source>
        <dbReference type="Proteomes" id="UP000029264"/>
    </source>
</evidence>
<evidence type="ECO:0000313" key="2">
    <source>
        <dbReference type="EMBL" id="KFZ37752.1"/>
    </source>
</evidence>
<reference evidence="2 3" key="1">
    <citation type="submission" date="2014-06" db="EMBL/GenBank/DDBJ databases">
        <title>Shewanella sp. YQH10.</title>
        <authorList>
            <person name="Liu Y."/>
            <person name="Zeng R."/>
        </authorList>
    </citation>
    <scope>NUCLEOTIDE SEQUENCE [LARGE SCALE GENOMIC DNA]</scope>
    <source>
        <strain evidence="2 3">YQH10</strain>
    </source>
</reference>
<proteinExistence type="predicted"/>
<keyword evidence="1" id="KW-1133">Transmembrane helix</keyword>
<keyword evidence="1" id="KW-0472">Membrane</keyword>
<accession>A0A094JEV5</accession>
<feature type="transmembrane region" description="Helical" evidence="1">
    <location>
        <begin position="70"/>
        <end position="89"/>
    </location>
</feature>
<feature type="transmembrane region" description="Helical" evidence="1">
    <location>
        <begin position="12"/>
        <end position="36"/>
    </location>
</feature>
<keyword evidence="3" id="KW-1185">Reference proteome</keyword>
<comment type="caution">
    <text evidence="2">The sequence shown here is derived from an EMBL/GenBank/DDBJ whole genome shotgun (WGS) entry which is preliminary data.</text>
</comment>
<sequence>MDRIGWLNTTIRCVLALLGSYANAVLLGSVIAITLSMPAKDATMSAIMLGFVVQLLAVIWVFYARTLIGAFVGLALPATAAAVVLHLLGASL</sequence>
<gene>
    <name evidence="2" type="ORF">HR45_07795</name>
</gene>
<dbReference type="Proteomes" id="UP000029264">
    <property type="component" value="Unassembled WGS sequence"/>
</dbReference>
<feature type="transmembrane region" description="Helical" evidence="1">
    <location>
        <begin position="42"/>
        <end position="63"/>
    </location>
</feature>
<name>A0A094JEV5_9GAMM</name>
<dbReference type="AlphaFoldDB" id="A0A094JEV5"/>
<evidence type="ECO:0008006" key="4">
    <source>
        <dbReference type="Google" id="ProtNLM"/>
    </source>
</evidence>
<protein>
    <recommendedName>
        <fullName evidence="4">Iron transporter</fullName>
    </recommendedName>
</protein>
<organism evidence="2 3">
    <name type="scientific">Shewanella mangrovi</name>
    <dbReference type="NCBI Taxonomy" id="1515746"/>
    <lineage>
        <taxon>Bacteria</taxon>
        <taxon>Pseudomonadati</taxon>
        <taxon>Pseudomonadota</taxon>
        <taxon>Gammaproteobacteria</taxon>
        <taxon>Alteromonadales</taxon>
        <taxon>Shewanellaceae</taxon>
        <taxon>Shewanella</taxon>
    </lineage>
</organism>
<dbReference type="EMBL" id="JPEO01000004">
    <property type="protein sequence ID" value="KFZ37752.1"/>
    <property type="molecule type" value="Genomic_DNA"/>
</dbReference>